<evidence type="ECO:0000313" key="3">
    <source>
        <dbReference type="Proteomes" id="UP000515163"/>
    </source>
</evidence>
<dbReference type="PANTHER" id="PTHR11232:SF74">
    <property type="entry name" value="PTB DOMAIN-CONTAINING ADAPTER PROTEIN CED-6-LIKE PROTEIN"/>
    <property type="match status" value="1"/>
</dbReference>
<accession>A0A6P8IPV1</accession>
<reference evidence="4" key="1">
    <citation type="submission" date="2025-08" db="UniProtKB">
        <authorList>
            <consortium name="RefSeq"/>
        </authorList>
    </citation>
    <scope>IDENTIFICATION</scope>
    <source>
        <tissue evidence="4">Tentacle</tissue>
    </source>
</reference>
<dbReference type="RefSeq" id="XP_031568480.1">
    <property type="nucleotide sequence ID" value="XM_031712620.1"/>
</dbReference>
<dbReference type="Gene3D" id="2.30.29.30">
    <property type="entry name" value="Pleckstrin-homology domain (PH domain)/Phosphotyrosine-binding domain (PTB)"/>
    <property type="match status" value="1"/>
</dbReference>
<proteinExistence type="predicted"/>
<gene>
    <name evidence="4" type="primary">LOC116303142</name>
</gene>
<dbReference type="CDD" id="cd00934">
    <property type="entry name" value="PTB"/>
    <property type="match status" value="1"/>
</dbReference>
<evidence type="ECO:0000259" key="2">
    <source>
        <dbReference type="SMART" id="SM00462"/>
    </source>
</evidence>
<dbReference type="OrthoDB" id="5962185at2759"/>
<dbReference type="SUPFAM" id="SSF50729">
    <property type="entry name" value="PH domain-like"/>
    <property type="match status" value="1"/>
</dbReference>
<evidence type="ECO:0000256" key="1">
    <source>
        <dbReference type="SAM" id="MobiDB-lite"/>
    </source>
</evidence>
<dbReference type="InParanoid" id="A0A6P8IPV1"/>
<dbReference type="InterPro" id="IPR011993">
    <property type="entry name" value="PH-like_dom_sf"/>
</dbReference>
<evidence type="ECO:0000313" key="4">
    <source>
        <dbReference type="RefSeq" id="XP_031568480.1"/>
    </source>
</evidence>
<dbReference type="InterPro" id="IPR051133">
    <property type="entry name" value="Adapter_Engulfment-Domain"/>
</dbReference>
<dbReference type="GeneID" id="116303142"/>
<dbReference type="InterPro" id="IPR006020">
    <property type="entry name" value="PTB/PI_dom"/>
</dbReference>
<name>A0A6P8IPV1_ACTTE</name>
<dbReference type="KEGG" id="aten:116303142"/>
<keyword evidence="3" id="KW-1185">Reference proteome</keyword>
<feature type="compositionally biased region" description="Basic and acidic residues" evidence="1">
    <location>
        <begin position="162"/>
        <end position="173"/>
    </location>
</feature>
<dbReference type="AlphaFoldDB" id="A0A6P8IPV1"/>
<protein>
    <submittedName>
        <fullName evidence="4">Uncharacterized protein LOC116303142</fullName>
    </submittedName>
</protein>
<organism evidence="3 4">
    <name type="scientific">Actinia tenebrosa</name>
    <name type="common">Australian red waratah sea anemone</name>
    <dbReference type="NCBI Taxonomy" id="6105"/>
    <lineage>
        <taxon>Eukaryota</taxon>
        <taxon>Metazoa</taxon>
        <taxon>Cnidaria</taxon>
        <taxon>Anthozoa</taxon>
        <taxon>Hexacorallia</taxon>
        <taxon>Actiniaria</taxon>
        <taxon>Actiniidae</taxon>
        <taxon>Actinia</taxon>
    </lineage>
</organism>
<dbReference type="PANTHER" id="PTHR11232">
    <property type="entry name" value="PHOSPHOTYROSINE INTERACTION DOMAIN-CONTAINING FAMILY MEMBER"/>
    <property type="match status" value="1"/>
</dbReference>
<feature type="region of interest" description="Disordered" evidence="1">
    <location>
        <begin position="146"/>
        <end position="182"/>
    </location>
</feature>
<dbReference type="Proteomes" id="UP000515163">
    <property type="component" value="Unplaced"/>
</dbReference>
<dbReference type="Pfam" id="PF14719">
    <property type="entry name" value="PID_2"/>
    <property type="match status" value="1"/>
</dbReference>
<sequence length="216" mass="24410">MMPGKSGRANLEEEKTFQVKYLGCTNNNEPGVNGIDKAVKRIYDAEKTCPKVTLEVKKEEMTITQGQKKQSFAIKDISYCSLNRLDSNIFAFNHHVSKSPFQVECHAVMCTSEEKAKAIGQALYCSYRESHFEELRKKRKKKVNDLNEQFKDSNISSSSSGKPDDGRNSDCDSKMTPNCGSTAEVVDNELDCIVQDMLNTVEREKESLEDENEKLD</sequence>
<feature type="domain" description="PID" evidence="2">
    <location>
        <begin position="12"/>
        <end position="140"/>
    </location>
</feature>
<dbReference type="SMART" id="SM00462">
    <property type="entry name" value="PTB"/>
    <property type="match status" value="1"/>
</dbReference>